<keyword evidence="4" id="KW-1185">Reference proteome</keyword>
<dbReference type="GO" id="GO:0004672">
    <property type="term" value="F:protein kinase activity"/>
    <property type="evidence" value="ECO:0007669"/>
    <property type="project" value="UniProtKB-ARBA"/>
</dbReference>
<name>A0A1B8U5D2_9FLAO</name>
<dbReference type="Pfam" id="PF01627">
    <property type="entry name" value="Hpt"/>
    <property type="match status" value="1"/>
</dbReference>
<dbReference type="OrthoDB" id="1441381at2"/>
<dbReference type="GO" id="GO:0000160">
    <property type="term" value="P:phosphorelay signal transduction system"/>
    <property type="evidence" value="ECO:0007669"/>
    <property type="project" value="InterPro"/>
</dbReference>
<keyword evidence="3" id="KW-0418">Kinase</keyword>
<dbReference type="STRING" id="996801.BW723_15355"/>
<keyword evidence="3" id="KW-0808">Transferase</keyword>
<dbReference type="Proteomes" id="UP000092612">
    <property type="component" value="Unassembled WGS sequence"/>
</dbReference>
<keyword evidence="1" id="KW-0597">Phosphoprotein</keyword>
<feature type="domain" description="HPt" evidence="2">
    <location>
        <begin position="16"/>
        <end position="107"/>
    </location>
</feature>
<reference evidence="4" key="1">
    <citation type="submission" date="2016-02" db="EMBL/GenBank/DDBJ databases">
        <title>Paenibacillus sp. LPB0068, isolated from Crassostrea gigas.</title>
        <authorList>
            <person name="Shin S.-K."/>
            <person name="Yi H."/>
        </authorList>
    </citation>
    <scope>NUCLEOTIDE SEQUENCE [LARGE SCALE GENOMIC DNA]</scope>
    <source>
        <strain evidence="4">KCTC 23969</strain>
    </source>
</reference>
<dbReference type="InterPro" id="IPR008207">
    <property type="entry name" value="Sig_transdc_His_kin_Hpt_dom"/>
</dbReference>
<protein>
    <submittedName>
        <fullName evidence="3">Histidine kinase</fullName>
    </submittedName>
</protein>
<evidence type="ECO:0000256" key="1">
    <source>
        <dbReference type="PROSITE-ProRule" id="PRU00110"/>
    </source>
</evidence>
<dbReference type="PROSITE" id="PS50894">
    <property type="entry name" value="HPT"/>
    <property type="match status" value="1"/>
</dbReference>
<dbReference type="Gene3D" id="1.20.120.160">
    <property type="entry name" value="HPT domain"/>
    <property type="match status" value="1"/>
</dbReference>
<proteinExistence type="predicted"/>
<evidence type="ECO:0000259" key="2">
    <source>
        <dbReference type="PROSITE" id="PS50894"/>
    </source>
</evidence>
<organism evidence="3 4">
    <name type="scientific">Polaribacter reichenbachii</name>
    <dbReference type="NCBI Taxonomy" id="996801"/>
    <lineage>
        <taxon>Bacteria</taxon>
        <taxon>Pseudomonadati</taxon>
        <taxon>Bacteroidota</taxon>
        <taxon>Flavobacteriia</taxon>
        <taxon>Flavobacteriales</taxon>
        <taxon>Flavobacteriaceae</taxon>
    </lineage>
</organism>
<dbReference type="KEGG" id="prn:BW723_15355"/>
<evidence type="ECO:0000313" key="3">
    <source>
        <dbReference type="EMBL" id="OBY67071.1"/>
    </source>
</evidence>
<dbReference type="EMBL" id="LSFL01000009">
    <property type="protein sequence ID" value="OBY67071.1"/>
    <property type="molecule type" value="Genomic_DNA"/>
</dbReference>
<accession>A0A1B8U5D2</accession>
<evidence type="ECO:0000313" key="4">
    <source>
        <dbReference type="Proteomes" id="UP000092612"/>
    </source>
</evidence>
<gene>
    <name evidence="3" type="ORF">LPB301_04435</name>
</gene>
<dbReference type="RefSeq" id="WP_068358123.1">
    <property type="nucleotide sequence ID" value="NZ_CP019337.1"/>
</dbReference>
<feature type="modified residue" description="Phosphohistidine" evidence="1">
    <location>
        <position position="55"/>
    </location>
</feature>
<dbReference type="SUPFAM" id="SSF47226">
    <property type="entry name" value="Histidine-containing phosphotransfer domain, HPT domain"/>
    <property type="match status" value="1"/>
</dbReference>
<comment type="caution">
    <text evidence="3">The sequence shown here is derived from an EMBL/GenBank/DDBJ whole genome shotgun (WGS) entry which is preliminary data.</text>
</comment>
<dbReference type="InterPro" id="IPR036641">
    <property type="entry name" value="HPT_dom_sf"/>
</dbReference>
<dbReference type="AlphaFoldDB" id="A0A1B8U5D2"/>
<sequence length="107" mass="12807">MEIPNLEYIEKLARGNESIRNTLIEVIKTEFPEEKKKYQNSIEKKDFKEIEDNVHRIKHKFSILGLETSYEKANEFEKNLREHNLDPMQKAHFDQTLLDISLFLKTI</sequence>